<dbReference type="EMBL" id="KV453931">
    <property type="protein sequence ID" value="ODV73327.1"/>
    <property type="molecule type" value="Genomic_DNA"/>
</dbReference>
<name>A0A1E4S1F4_CYBJN</name>
<dbReference type="Proteomes" id="UP000094389">
    <property type="component" value="Unassembled WGS sequence"/>
</dbReference>
<reference evidence="1 2" key="1">
    <citation type="journal article" date="2016" name="Proc. Natl. Acad. Sci. U.S.A.">
        <title>Comparative genomics of biotechnologically important yeasts.</title>
        <authorList>
            <person name="Riley R."/>
            <person name="Haridas S."/>
            <person name="Wolfe K.H."/>
            <person name="Lopes M.R."/>
            <person name="Hittinger C.T."/>
            <person name="Goeker M."/>
            <person name="Salamov A.A."/>
            <person name="Wisecaver J.H."/>
            <person name="Long T.M."/>
            <person name="Calvey C.H."/>
            <person name="Aerts A.L."/>
            <person name="Barry K.W."/>
            <person name="Choi C."/>
            <person name="Clum A."/>
            <person name="Coughlan A.Y."/>
            <person name="Deshpande S."/>
            <person name="Douglass A.P."/>
            <person name="Hanson S.J."/>
            <person name="Klenk H.-P."/>
            <person name="LaButti K.M."/>
            <person name="Lapidus A."/>
            <person name="Lindquist E.A."/>
            <person name="Lipzen A.M."/>
            <person name="Meier-Kolthoff J.P."/>
            <person name="Ohm R.A."/>
            <person name="Otillar R.P."/>
            <person name="Pangilinan J.L."/>
            <person name="Peng Y."/>
            <person name="Rokas A."/>
            <person name="Rosa C.A."/>
            <person name="Scheuner C."/>
            <person name="Sibirny A.A."/>
            <person name="Slot J.C."/>
            <person name="Stielow J.B."/>
            <person name="Sun H."/>
            <person name="Kurtzman C.P."/>
            <person name="Blackwell M."/>
            <person name="Grigoriev I.V."/>
            <person name="Jeffries T.W."/>
        </authorList>
    </citation>
    <scope>NUCLEOTIDE SEQUENCE [LARGE SCALE GENOMIC DNA]</scope>
    <source>
        <strain evidence="2">ATCC 18201 / CBS 1600 / BCRC 20928 / JCM 3617 / NBRC 0987 / NRRL Y-1542</strain>
    </source>
</reference>
<protein>
    <submittedName>
        <fullName evidence="1">Uncharacterized protein</fullName>
    </submittedName>
</protein>
<gene>
    <name evidence="1" type="ORF">CYBJADRAFT_167905</name>
</gene>
<sequence>LSTSFKVITLTHLRVYCLVHHHYWEYVKTIEQQQNKVSLVNLLCMVTVLAD</sequence>
<organism evidence="1 2">
    <name type="scientific">Cyberlindnera jadinii (strain ATCC 18201 / CBS 1600 / BCRC 20928 / JCM 3617 / NBRC 0987 / NRRL Y-1542)</name>
    <name type="common">Torula yeast</name>
    <name type="synonym">Candida utilis</name>
    <dbReference type="NCBI Taxonomy" id="983966"/>
    <lineage>
        <taxon>Eukaryota</taxon>
        <taxon>Fungi</taxon>
        <taxon>Dikarya</taxon>
        <taxon>Ascomycota</taxon>
        <taxon>Saccharomycotina</taxon>
        <taxon>Saccharomycetes</taxon>
        <taxon>Phaffomycetales</taxon>
        <taxon>Phaffomycetaceae</taxon>
        <taxon>Cyberlindnera</taxon>
    </lineage>
</organism>
<dbReference type="GeneID" id="30989530"/>
<dbReference type="RefSeq" id="XP_020070366.1">
    <property type="nucleotide sequence ID" value="XM_020215134.1"/>
</dbReference>
<evidence type="ECO:0000313" key="2">
    <source>
        <dbReference type="Proteomes" id="UP000094389"/>
    </source>
</evidence>
<proteinExistence type="predicted"/>
<accession>A0A1E4S1F4</accession>
<keyword evidence="2" id="KW-1185">Reference proteome</keyword>
<evidence type="ECO:0000313" key="1">
    <source>
        <dbReference type="EMBL" id="ODV73327.1"/>
    </source>
</evidence>
<feature type="non-terminal residue" evidence="1">
    <location>
        <position position="1"/>
    </location>
</feature>
<dbReference type="AlphaFoldDB" id="A0A1E4S1F4"/>